<dbReference type="PANTHER" id="PTHR19307:SF14">
    <property type="entry name" value="TUMOR PROTEIN D52"/>
    <property type="match status" value="1"/>
</dbReference>
<proteinExistence type="inferred from homology"/>
<feature type="region of interest" description="Disordered" evidence="3">
    <location>
        <begin position="604"/>
        <end position="658"/>
    </location>
</feature>
<evidence type="ECO:0000256" key="2">
    <source>
        <dbReference type="ARBA" id="ARBA00023054"/>
    </source>
</evidence>
<feature type="region of interest" description="Disordered" evidence="3">
    <location>
        <begin position="1"/>
        <end position="25"/>
    </location>
</feature>
<protein>
    <recommendedName>
        <fullName evidence="8">HTH psq-type domain-containing protein</fullName>
    </recommendedName>
</protein>
<feature type="region of interest" description="Disordered" evidence="3">
    <location>
        <begin position="31"/>
        <end position="50"/>
    </location>
</feature>
<evidence type="ECO:0008006" key="8">
    <source>
        <dbReference type="Google" id="ProtNLM"/>
    </source>
</evidence>
<evidence type="ECO:0000259" key="4">
    <source>
        <dbReference type="Pfam" id="PF03184"/>
    </source>
</evidence>
<evidence type="ECO:0000256" key="3">
    <source>
        <dbReference type="SAM" id="MobiDB-lite"/>
    </source>
</evidence>
<dbReference type="InterPro" id="IPR009057">
    <property type="entry name" value="Homeodomain-like_sf"/>
</dbReference>
<dbReference type="Pfam" id="PF05225">
    <property type="entry name" value="HTH_psq"/>
    <property type="match status" value="1"/>
</dbReference>
<dbReference type="EMBL" id="JBJQND010000001">
    <property type="protein sequence ID" value="KAL3889982.1"/>
    <property type="molecule type" value="Genomic_DNA"/>
</dbReference>
<feature type="domain" description="DDE-1" evidence="4">
    <location>
        <begin position="391"/>
        <end position="530"/>
    </location>
</feature>
<name>A0ABD3XUT8_SINWO</name>
<keyword evidence="2" id="KW-0175">Coiled coil</keyword>
<comment type="caution">
    <text evidence="6">The sequence shown here is derived from an EMBL/GenBank/DDBJ whole genome shotgun (WGS) entry which is preliminary data.</text>
</comment>
<dbReference type="PANTHER" id="PTHR19307">
    <property type="entry name" value="TUMOR PROTEIN D52"/>
    <property type="match status" value="1"/>
</dbReference>
<reference evidence="6 7" key="1">
    <citation type="submission" date="2024-11" db="EMBL/GenBank/DDBJ databases">
        <title>Chromosome-level genome assembly of the freshwater bivalve Anodonta woodiana.</title>
        <authorList>
            <person name="Chen X."/>
        </authorList>
    </citation>
    <scope>NUCLEOTIDE SEQUENCE [LARGE SCALE GENOMIC DNA]</scope>
    <source>
        <strain evidence="6">MN2024</strain>
        <tissue evidence="6">Gills</tissue>
    </source>
</reference>
<evidence type="ECO:0000313" key="7">
    <source>
        <dbReference type="Proteomes" id="UP001634394"/>
    </source>
</evidence>
<accession>A0ABD3XUT8</accession>
<dbReference type="Pfam" id="PF04201">
    <property type="entry name" value="TPD52"/>
    <property type="match status" value="2"/>
</dbReference>
<dbReference type="Proteomes" id="UP001634394">
    <property type="component" value="Unassembled WGS sequence"/>
</dbReference>
<evidence type="ECO:0000259" key="5">
    <source>
        <dbReference type="Pfam" id="PF05225"/>
    </source>
</evidence>
<sequence>MSSPVKTDDNVPTPQANADHLYDNLNSPTYEMASEAQDSSPMIDDPEAKERQMREWRAELEKVEQEITTLRQVLGSKVRYASELKRKLGISPLQEMKQDFSEGLKFIKESDTYQKTNQRLHDINDRITSSTVYQKTSAAAKSAVEKTSNVASSIGASVSRKLGDIRNSDTFKSLEVKVESTYASVKRKRKKESRTPNGRYRSYPASALISAYFAVINGELSTQKAAKHFGVPTTTLMDRIDGKIPIEKMRSGPPLLFTDDEEMNLAIHMRKMALIGYKYLRNQDILKLATDYAIYLNKRNFGEPLSKRWLYSFYERWPQLNDFKPGSSLKSESNSAMRCLRNYYKELLRLMNEYKLQETPENIYILEERPVISDNMAQSEDDDGDVTEKVHITVLGCGNAVGAQIPPYFVFAGTKMKKDLLHGAVPGADGIVNDTGRTDTDVYMRYLKSHFMEFVDSEQPVMVLYNGSCKHITLSVIEWAKQNNIILYVLPPGTVSMHQPGSEGLFGPFETIYAEECQVVIDNLDNNASQNDICRVACRAYTHALSACNLQAAFRNLGIYPFASPIDLEESVDGEDEDLNKIELVEQLLEQNEATEQGHVVQQLDSGEDNNLKVKAKRKRKKSTSETDSVSVSPPKRKWGKKKSCLIRGKKKRKTSKK</sequence>
<evidence type="ECO:0000313" key="6">
    <source>
        <dbReference type="EMBL" id="KAL3889982.1"/>
    </source>
</evidence>
<comment type="similarity">
    <text evidence="1">Belongs to the TPD52 family.</text>
</comment>
<dbReference type="Pfam" id="PF03184">
    <property type="entry name" value="DDE_1"/>
    <property type="match status" value="1"/>
</dbReference>
<dbReference type="InterPro" id="IPR007327">
    <property type="entry name" value="TPD52"/>
</dbReference>
<dbReference type="InterPro" id="IPR007889">
    <property type="entry name" value="HTH_Psq"/>
</dbReference>
<gene>
    <name evidence="6" type="ORF">ACJMK2_002294</name>
</gene>
<evidence type="ECO:0000256" key="1">
    <source>
        <dbReference type="ARBA" id="ARBA00005702"/>
    </source>
</evidence>
<feature type="compositionally biased region" description="Polar residues" evidence="3">
    <location>
        <begin position="1"/>
        <end position="16"/>
    </location>
</feature>
<dbReference type="AlphaFoldDB" id="A0ABD3XUT8"/>
<keyword evidence="7" id="KW-1185">Reference proteome</keyword>
<dbReference type="SUPFAM" id="SSF46689">
    <property type="entry name" value="Homeodomain-like"/>
    <property type="match status" value="1"/>
</dbReference>
<dbReference type="Gene3D" id="1.10.10.60">
    <property type="entry name" value="Homeodomain-like"/>
    <property type="match status" value="1"/>
</dbReference>
<feature type="domain" description="HTH psq-type" evidence="5">
    <location>
        <begin position="208"/>
        <end position="244"/>
    </location>
</feature>
<organism evidence="6 7">
    <name type="scientific">Sinanodonta woodiana</name>
    <name type="common">Chinese pond mussel</name>
    <name type="synonym">Anodonta woodiana</name>
    <dbReference type="NCBI Taxonomy" id="1069815"/>
    <lineage>
        <taxon>Eukaryota</taxon>
        <taxon>Metazoa</taxon>
        <taxon>Spiralia</taxon>
        <taxon>Lophotrochozoa</taxon>
        <taxon>Mollusca</taxon>
        <taxon>Bivalvia</taxon>
        <taxon>Autobranchia</taxon>
        <taxon>Heteroconchia</taxon>
        <taxon>Palaeoheterodonta</taxon>
        <taxon>Unionida</taxon>
        <taxon>Unionoidea</taxon>
        <taxon>Unionidae</taxon>
        <taxon>Unioninae</taxon>
        <taxon>Sinanodonta</taxon>
    </lineage>
</organism>
<dbReference type="InterPro" id="IPR004875">
    <property type="entry name" value="DDE_SF_endonuclease_dom"/>
</dbReference>
<feature type="compositionally biased region" description="Basic residues" evidence="3">
    <location>
        <begin position="635"/>
        <end position="658"/>
    </location>
</feature>